<evidence type="ECO:0000256" key="1">
    <source>
        <dbReference type="ARBA" id="ARBA00004173"/>
    </source>
</evidence>
<dbReference type="SUPFAM" id="SSF101790">
    <property type="entry name" value="Aminomethyltransferase beta-barrel domain"/>
    <property type="match status" value="1"/>
</dbReference>
<dbReference type="AlphaFoldDB" id="A0A9P6VKD1"/>
<comment type="function">
    <text evidence="12">The glycine cleavage system catalyzes the degradation of glycine.</text>
</comment>
<evidence type="ECO:0000256" key="7">
    <source>
        <dbReference type="ARBA" id="ARBA00022946"/>
    </source>
</evidence>
<evidence type="ECO:0000313" key="15">
    <source>
        <dbReference type="EMBL" id="KAG0649836.1"/>
    </source>
</evidence>
<dbReference type="GO" id="GO:0008483">
    <property type="term" value="F:transaminase activity"/>
    <property type="evidence" value="ECO:0007669"/>
    <property type="project" value="UniProtKB-KW"/>
</dbReference>
<evidence type="ECO:0000256" key="2">
    <source>
        <dbReference type="ARBA" id="ARBA00008609"/>
    </source>
</evidence>
<dbReference type="PIRSF" id="PIRSF006487">
    <property type="entry name" value="GcvT"/>
    <property type="match status" value="1"/>
</dbReference>
<evidence type="ECO:0000259" key="13">
    <source>
        <dbReference type="Pfam" id="PF01571"/>
    </source>
</evidence>
<dbReference type="NCBIfam" id="NF001567">
    <property type="entry name" value="PRK00389.1"/>
    <property type="match status" value="1"/>
</dbReference>
<dbReference type="SUPFAM" id="SSF103025">
    <property type="entry name" value="Folate-binding domain"/>
    <property type="match status" value="1"/>
</dbReference>
<dbReference type="InterPro" id="IPR029043">
    <property type="entry name" value="GcvT/YgfZ_C"/>
</dbReference>
<dbReference type="PANTHER" id="PTHR43757:SF2">
    <property type="entry name" value="AMINOMETHYLTRANSFERASE, MITOCHONDRIAL"/>
    <property type="match status" value="1"/>
</dbReference>
<dbReference type="EMBL" id="VNKQ01000007">
    <property type="protein sequence ID" value="KAG0649836.1"/>
    <property type="molecule type" value="Genomic_DNA"/>
</dbReference>
<sequence length="463" mass="50081">MKRLRVALRVGDSAIARRTIPRTSRQLSTAVLRKDSPCSQPLISKAPRQQLLPARPNPFIRHDSTSSGLRKTPLYELHLAHGGKMVGFGGFHMPVQYTSLSVSASHHFTRSHSSLFDVSHMVQHHFSGPGATAFLESITPASLSSQGTHRSGLSTLLWPGTGGIVDDTIITRLGPELFYVVTNAGCREKDLRYFTEQLDEFKKNGGESVEWKVLEDWGLVALQGPLSEEVLTSILVDPDETDLKNLFFGQTRHVRVKLPGGEVSSPLLVSRGGYTGEDGFEISIPPTETVAVTESLLQTAGPDRIQLAGLGARDSLRLEAGMCLYGHDLDDTTTPVEAALSWVIGKDRRIGGGFHGSDVILTQLKKKSEGGGVERRRVGLTVEGAPAREGAEIVDDQGKSIGVITSGCPSPTLGKNIAMGYIKNNFHKSGTEVAVVVRGKQRKAQVTKMPFVPSKYWKGAATS</sequence>
<protein>
    <recommendedName>
        <fullName evidence="4 12">Aminomethyltransferase</fullName>
        <ecNumber evidence="4 12">2.1.2.10</ecNumber>
    </recommendedName>
    <alternativeName>
        <fullName evidence="9 12">Glycine cleavage system T protein</fullName>
    </alternativeName>
</protein>
<accession>A0A9P6VKD1</accession>
<feature type="domain" description="GCVT N-terminal" evidence="13">
    <location>
        <begin position="74"/>
        <end position="347"/>
    </location>
</feature>
<dbReference type="FunFam" id="2.40.30.110:FF:000002">
    <property type="entry name" value="Aminomethyltransferase"/>
    <property type="match status" value="1"/>
</dbReference>
<dbReference type="InterPro" id="IPR027266">
    <property type="entry name" value="TrmE/GcvT-like"/>
</dbReference>
<evidence type="ECO:0000256" key="10">
    <source>
        <dbReference type="ARBA" id="ARBA00047665"/>
    </source>
</evidence>
<dbReference type="InterPro" id="IPR006222">
    <property type="entry name" value="GCVT_N"/>
</dbReference>
<keyword evidence="6 12" id="KW-0808">Transferase</keyword>
<dbReference type="InterPro" id="IPR028896">
    <property type="entry name" value="GcvT/YgfZ/DmdA"/>
</dbReference>
<evidence type="ECO:0000256" key="11">
    <source>
        <dbReference type="PIRSR" id="PIRSR006487-1"/>
    </source>
</evidence>
<dbReference type="Pfam" id="PF01571">
    <property type="entry name" value="GCV_T"/>
    <property type="match status" value="1"/>
</dbReference>
<feature type="domain" description="Aminomethyltransferase C-terminal" evidence="14">
    <location>
        <begin position="375"/>
        <end position="452"/>
    </location>
</feature>
<dbReference type="GO" id="GO:0005739">
    <property type="term" value="C:mitochondrion"/>
    <property type="evidence" value="ECO:0007669"/>
    <property type="project" value="UniProtKB-SubCell"/>
</dbReference>
<dbReference type="GO" id="GO:0004047">
    <property type="term" value="F:aminomethyltransferase activity"/>
    <property type="evidence" value="ECO:0007669"/>
    <property type="project" value="UniProtKB-EC"/>
</dbReference>
<evidence type="ECO:0000256" key="4">
    <source>
        <dbReference type="ARBA" id="ARBA00012616"/>
    </source>
</evidence>
<evidence type="ECO:0000256" key="3">
    <source>
        <dbReference type="ARBA" id="ARBA00011690"/>
    </source>
</evidence>
<evidence type="ECO:0000256" key="6">
    <source>
        <dbReference type="ARBA" id="ARBA00022679"/>
    </source>
</evidence>
<dbReference type="Proteomes" id="UP000785200">
    <property type="component" value="Unassembled WGS sequence"/>
</dbReference>
<evidence type="ECO:0000313" key="16">
    <source>
        <dbReference type="Proteomes" id="UP000785200"/>
    </source>
</evidence>
<feature type="binding site" evidence="11">
    <location>
        <position position="281"/>
    </location>
    <ligand>
        <name>substrate</name>
    </ligand>
</feature>
<comment type="similarity">
    <text evidence="2 12">Belongs to the GcvT family.</text>
</comment>
<comment type="caution">
    <text evidence="15">The sequence shown here is derived from an EMBL/GenBank/DDBJ whole genome shotgun (WGS) entry which is preliminary data.</text>
</comment>
<evidence type="ECO:0000259" key="14">
    <source>
        <dbReference type="Pfam" id="PF08669"/>
    </source>
</evidence>
<dbReference type="InterPro" id="IPR006223">
    <property type="entry name" value="GcvT"/>
</dbReference>
<dbReference type="Gene3D" id="3.30.70.1400">
    <property type="entry name" value="Aminomethyltransferase beta-barrel domains"/>
    <property type="match status" value="1"/>
</dbReference>
<dbReference type="Pfam" id="PF08669">
    <property type="entry name" value="GCV_T_C"/>
    <property type="match status" value="1"/>
</dbReference>
<dbReference type="NCBIfam" id="TIGR00528">
    <property type="entry name" value="gcvT"/>
    <property type="match status" value="1"/>
</dbReference>
<dbReference type="Gene3D" id="2.40.30.110">
    <property type="entry name" value="Aminomethyltransferase beta-barrel domains"/>
    <property type="match status" value="1"/>
</dbReference>
<keyword evidence="8 12" id="KW-0496">Mitochondrion</keyword>
<reference evidence="15" key="1">
    <citation type="submission" date="2019-07" db="EMBL/GenBank/DDBJ databases">
        <title>Hyphodiscus hymeniophilus genome sequencing and assembly.</title>
        <authorList>
            <person name="Kramer G."/>
            <person name="Nodwell J."/>
        </authorList>
    </citation>
    <scope>NUCLEOTIDE SEQUENCE</scope>
    <source>
        <strain evidence="15">ATCC 34498</strain>
    </source>
</reference>
<evidence type="ECO:0000256" key="12">
    <source>
        <dbReference type="RuleBase" id="RU003981"/>
    </source>
</evidence>
<keyword evidence="7 12" id="KW-0809">Transit peptide</keyword>
<keyword evidence="5 12" id="KW-0032">Aminotransferase</keyword>
<dbReference type="FunFam" id="3.30.70.1400:FF:000001">
    <property type="entry name" value="Aminomethyltransferase"/>
    <property type="match status" value="1"/>
</dbReference>
<organism evidence="15 16">
    <name type="scientific">Hyphodiscus hymeniophilus</name>
    <dbReference type="NCBI Taxonomy" id="353542"/>
    <lineage>
        <taxon>Eukaryota</taxon>
        <taxon>Fungi</taxon>
        <taxon>Dikarya</taxon>
        <taxon>Ascomycota</taxon>
        <taxon>Pezizomycotina</taxon>
        <taxon>Leotiomycetes</taxon>
        <taxon>Helotiales</taxon>
        <taxon>Hyphodiscaceae</taxon>
        <taxon>Hyphodiscus</taxon>
    </lineage>
</organism>
<evidence type="ECO:0000256" key="8">
    <source>
        <dbReference type="ARBA" id="ARBA00023128"/>
    </source>
</evidence>
<dbReference type="InterPro" id="IPR013977">
    <property type="entry name" value="GcvT_C"/>
</dbReference>
<dbReference type="FunFam" id="4.10.1250.10:FF:000002">
    <property type="entry name" value="Aminomethyltransferase"/>
    <property type="match status" value="1"/>
</dbReference>
<dbReference type="Gene3D" id="3.30.1360.120">
    <property type="entry name" value="Probable tRNA modification gtpase trme, domain 1"/>
    <property type="match status" value="1"/>
</dbReference>
<proteinExistence type="inferred from homology"/>
<gene>
    <name evidence="15" type="ORF">D0Z07_3801</name>
</gene>
<evidence type="ECO:0000256" key="9">
    <source>
        <dbReference type="ARBA" id="ARBA00031395"/>
    </source>
</evidence>
<dbReference type="GO" id="GO:0005960">
    <property type="term" value="C:glycine cleavage complex"/>
    <property type="evidence" value="ECO:0007669"/>
    <property type="project" value="InterPro"/>
</dbReference>
<keyword evidence="16" id="KW-1185">Reference proteome</keyword>
<dbReference type="OrthoDB" id="10263536at2759"/>
<dbReference type="GO" id="GO:0006546">
    <property type="term" value="P:glycine catabolic process"/>
    <property type="evidence" value="ECO:0007669"/>
    <property type="project" value="InterPro"/>
</dbReference>
<dbReference type="EC" id="2.1.2.10" evidence="4 12"/>
<dbReference type="Gene3D" id="4.10.1250.10">
    <property type="entry name" value="Aminomethyltransferase fragment"/>
    <property type="match status" value="1"/>
</dbReference>
<comment type="catalytic activity">
    <reaction evidence="10 12">
        <text>N(6)-[(R)-S(8)-aminomethyldihydrolipoyl]-L-lysyl-[protein] + (6S)-5,6,7,8-tetrahydrofolate = N(6)-[(R)-dihydrolipoyl]-L-lysyl-[protein] + (6R)-5,10-methylene-5,6,7,8-tetrahydrofolate + NH4(+)</text>
        <dbReference type="Rhea" id="RHEA:16945"/>
        <dbReference type="Rhea" id="RHEA-COMP:10475"/>
        <dbReference type="Rhea" id="RHEA-COMP:10492"/>
        <dbReference type="ChEBI" id="CHEBI:15636"/>
        <dbReference type="ChEBI" id="CHEBI:28938"/>
        <dbReference type="ChEBI" id="CHEBI:57453"/>
        <dbReference type="ChEBI" id="CHEBI:83100"/>
        <dbReference type="ChEBI" id="CHEBI:83143"/>
        <dbReference type="EC" id="2.1.2.10"/>
    </reaction>
</comment>
<comment type="subunit">
    <text evidence="3 12">The glycine cleavage system is composed of four proteins: P, T, L and H.</text>
</comment>
<comment type="subcellular location">
    <subcellularLocation>
        <location evidence="1 12">Mitochondrion</location>
    </subcellularLocation>
</comment>
<dbReference type="PANTHER" id="PTHR43757">
    <property type="entry name" value="AMINOMETHYLTRANSFERASE"/>
    <property type="match status" value="1"/>
</dbReference>
<evidence type="ECO:0000256" key="5">
    <source>
        <dbReference type="ARBA" id="ARBA00022576"/>
    </source>
</evidence>
<name>A0A9P6VKD1_9HELO</name>